<protein>
    <recommendedName>
        <fullName evidence="4">YD repeat-containing protein</fullName>
    </recommendedName>
</protein>
<reference evidence="2 3" key="2">
    <citation type="submission" date="2019-05" db="EMBL/GenBank/DDBJ databases">
        <authorList>
            <person name="Lianzixin W."/>
        </authorList>
    </citation>
    <scope>NUCLEOTIDE SEQUENCE [LARGE SCALE GENOMIC DNA]</scope>
    <source>
        <strain evidence="2 3">EC11</strain>
    </source>
</reference>
<sequence length="1120" mass="127367">MKYIKTIKIMMLLLLCSSLGFSQELPSIDFTPAPEDAFQFTKYGNVPVNESSGRINLNIPLFTYVAGNLVLPVNLSYTGNGVRVNQNPTDTGMNWNLNAGGMITRIVYDRRDEASQGYYLSKDALDNMDLQDNSNDATLLNLLINPSEVFDSERDEFSFSFFGYSGIFYLDDNDVPVVADKSSNIKIEMVSNGLNNEFLITLPTGDKFYFGGQDYLGISLLKDNDGNVLKDAANTVFYLYKAESYLGDIILFDYEDYGKQELVSFNQKITYHNPLNKQYHSPCDPCGFSASTNCDECTVPITGEPGTFRCPDLGRTMTSLNPKIFTQVFNFSLNKRLIKIHAPALNRFIEFNFQYVSPSLNKKLISIDYKTNTNSINKIDLEYQDTFIGGVLRRFFLNKVTLHNHLSSSFDDQKQVFQMVYDDPESLPNQFSFEQDFFGYYNGATGNSYLETFIPKNEHYYFKQLNATLADRTVSFEHAKKGTLKKMIYPTGGFTLFEYEAPKVKEARTDKIKLEINNIDQVDIKFAGFDPVLNTPTNDTYYVFEDQTISIDFNITTDGNHTDDHIRGKLTITDYNAVGGISLQQQLISPLSTSLQYNLLKDHLYQFRLEYENLPANYNTSAVITAEFDIVVEYQEVDGFGIRIKRTSDYSVDNLLTDSKRYYYKKAININEIGTDSYQLNVTPTGYNNQAYSDVVVQLCRDNLNCWENWWRRDILEYSSSRNGFPDLENQVLYNYVTISEGGDNFEKGGIEKKFLIKSENNFQEYHTPTRQELYSKSSRFTLLGSNDVTNGKLLNERILLKKNNGLKIIQDKQYTYDLVVDTFLSNFTGDLHEKCNVGDRGYTNLYVGTYTKNIYKNNLLNQITTDYIEPLSLDGDPNTVKKIVNTINYEYGALAGLPIKIISTNSDGVQSIIKNYYPPQVVTISSLNLQPALSSDELLAINNLKSNVAHRISTPIQTEIYEKSNGGLEVMLSAQRNLYQINSNGFTQLKSVLSSKNSSDFEGRIYFNSYDDNGNPIEVKKADGVSTVYLWGTNHRKPLAKIVNATHYQVSNASGDLRLALPNALVTTYTYEGLLDLLSSSIDPKGNKTTYHYDSLNRLEFVKDKDNNILSENKYHYKN</sequence>
<evidence type="ECO:0000313" key="3">
    <source>
        <dbReference type="Proteomes" id="UP000817854"/>
    </source>
</evidence>
<evidence type="ECO:0008006" key="4">
    <source>
        <dbReference type="Google" id="ProtNLM"/>
    </source>
</evidence>
<organism evidence="2 3">
    <name type="scientific">Flavobacterium jejuense</name>
    <dbReference type="NCBI Taxonomy" id="1544455"/>
    <lineage>
        <taxon>Bacteria</taxon>
        <taxon>Pseudomonadati</taxon>
        <taxon>Bacteroidota</taxon>
        <taxon>Flavobacteriia</taxon>
        <taxon>Flavobacteriales</taxon>
        <taxon>Flavobacteriaceae</taxon>
        <taxon>Flavobacterium</taxon>
    </lineage>
</organism>
<keyword evidence="1" id="KW-0732">Signal</keyword>
<dbReference type="Proteomes" id="UP000817854">
    <property type="component" value="Unassembled WGS sequence"/>
</dbReference>
<reference evidence="3" key="1">
    <citation type="submission" date="2019-05" db="EMBL/GenBank/DDBJ databases">
        <title>Flavobacterium profundi sp. nov., isolated from a deep-sea seamount.</title>
        <authorList>
            <person name="Zhang D.-C."/>
        </authorList>
    </citation>
    <scope>NUCLEOTIDE SEQUENCE [LARGE SCALE GENOMIC DNA]</scope>
    <source>
        <strain evidence="3">EC11</strain>
    </source>
</reference>
<evidence type="ECO:0000313" key="2">
    <source>
        <dbReference type="EMBL" id="NHN28167.1"/>
    </source>
</evidence>
<keyword evidence="3" id="KW-1185">Reference proteome</keyword>
<proteinExistence type="predicted"/>
<dbReference type="Gene3D" id="2.180.10.10">
    <property type="entry name" value="RHS repeat-associated core"/>
    <property type="match status" value="1"/>
</dbReference>
<accession>A0ABX0IZQ6</accession>
<gene>
    <name evidence="2" type="ORF">FIA58_021040</name>
</gene>
<reference evidence="2 3" key="3">
    <citation type="submission" date="2020-02" db="EMBL/GenBank/DDBJ databases">
        <title>Flavobacterium profundi sp. nov., isolated from a deep-sea seamount.</title>
        <authorList>
            <person name="Zhang D.-C."/>
        </authorList>
    </citation>
    <scope>NUCLEOTIDE SEQUENCE [LARGE SCALE GENOMIC DNA]</scope>
    <source>
        <strain evidence="2 3">EC11</strain>
    </source>
</reference>
<evidence type="ECO:0000256" key="1">
    <source>
        <dbReference type="SAM" id="SignalP"/>
    </source>
</evidence>
<name>A0ABX0IZQ6_9FLAO</name>
<feature type="signal peptide" evidence="1">
    <location>
        <begin position="1"/>
        <end position="22"/>
    </location>
</feature>
<feature type="chain" id="PRO_5047189670" description="YD repeat-containing protein" evidence="1">
    <location>
        <begin position="23"/>
        <end position="1120"/>
    </location>
</feature>
<dbReference type="EMBL" id="VEVQ02000033">
    <property type="protein sequence ID" value="NHN28167.1"/>
    <property type="molecule type" value="Genomic_DNA"/>
</dbReference>
<comment type="caution">
    <text evidence="2">The sequence shown here is derived from an EMBL/GenBank/DDBJ whole genome shotgun (WGS) entry which is preliminary data.</text>
</comment>
<dbReference type="RefSeq" id="WP_140964664.1">
    <property type="nucleotide sequence ID" value="NZ_VEVQ02000033.1"/>
</dbReference>